<name>A0A413SW23_9BACT</name>
<dbReference type="Gene3D" id="2.60.120.260">
    <property type="entry name" value="Galactose-binding domain-like"/>
    <property type="match status" value="1"/>
</dbReference>
<evidence type="ECO:0000313" key="4">
    <source>
        <dbReference type="EMBL" id="RHA73351.1"/>
    </source>
</evidence>
<dbReference type="EMBL" id="QSFT01000038">
    <property type="protein sequence ID" value="RHA73351.1"/>
    <property type="molecule type" value="Genomic_DNA"/>
</dbReference>
<feature type="domain" description="SGNH hydrolase-type esterase" evidence="2">
    <location>
        <begin position="181"/>
        <end position="358"/>
    </location>
</feature>
<evidence type="ECO:0000259" key="2">
    <source>
        <dbReference type="Pfam" id="PF14606"/>
    </source>
</evidence>
<dbReference type="GO" id="GO:0016788">
    <property type="term" value="F:hydrolase activity, acting on ester bonds"/>
    <property type="evidence" value="ECO:0007669"/>
    <property type="project" value="UniProtKB-ARBA"/>
</dbReference>
<dbReference type="SUPFAM" id="SSF52266">
    <property type="entry name" value="SGNH hydrolase"/>
    <property type="match status" value="1"/>
</dbReference>
<sequence>MKHSLGILAVLLWSSVQIFAQTDWYNPFGKGEIPVQGRCWNEEIGAKYHRLPDRAEKVVRKALWDLSCQSAGLYIKFKTNASKIQVKYTVTSGFSMPHMPATGVSGVDLYMKDADGQALWCAGKYSFGDTVRYTYDNLTYRRQSDKGNEFCLYLPLYNGVNLMEIGVPAGSHFEFAAPSKKKPVVIYGTSIAQGACASRPGMAWTNILQRKLDFPVVNLGFSGNGRLEEEFFRLLAETDASLFVIDCMPNMTEDDRVGLIADRMAKGIRILREKSQAPILLVEHDGYMGYRVSDAERSRFEKTNEQLRLCYQELKQKVDGLYYMTFEELGLSMDSQVDGVHATDLGMFQYAEAYSRKIAKILFP</sequence>
<dbReference type="InterPro" id="IPR032740">
    <property type="entry name" value="GxDLY"/>
</dbReference>
<gene>
    <name evidence="4" type="ORF">DW921_13430</name>
</gene>
<dbReference type="RefSeq" id="WP_118400931.1">
    <property type="nucleotide sequence ID" value="NZ_CABJGD010000038.1"/>
</dbReference>
<accession>A0A413SW23</accession>
<keyword evidence="1" id="KW-0732">Signal</keyword>
<proteinExistence type="predicted"/>
<dbReference type="Proteomes" id="UP000283855">
    <property type="component" value="Unassembled WGS sequence"/>
</dbReference>
<dbReference type="Pfam" id="PF14606">
    <property type="entry name" value="Lipase_GDSL_3"/>
    <property type="match status" value="1"/>
</dbReference>
<protein>
    <submittedName>
        <fullName evidence="4">Acetylhydrolase</fullName>
    </submittedName>
</protein>
<comment type="caution">
    <text evidence="4">The sequence shown here is derived from an EMBL/GenBank/DDBJ whole genome shotgun (WGS) entry which is preliminary data.</text>
</comment>
<reference evidence="4 5" key="1">
    <citation type="submission" date="2018-08" db="EMBL/GenBank/DDBJ databases">
        <title>A genome reference for cultivated species of the human gut microbiota.</title>
        <authorList>
            <person name="Zou Y."/>
            <person name="Xue W."/>
            <person name="Luo G."/>
        </authorList>
    </citation>
    <scope>NUCLEOTIDE SEQUENCE [LARGE SCALE GENOMIC DNA]</scope>
    <source>
        <strain evidence="4 5">AM42-38</strain>
    </source>
</reference>
<evidence type="ECO:0000259" key="3">
    <source>
        <dbReference type="Pfam" id="PF14607"/>
    </source>
</evidence>
<dbReference type="InterPro" id="IPR036514">
    <property type="entry name" value="SGNH_hydro_sf"/>
</dbReference>
<dbReference type="InterPro" id="IPR013830">
    <property type="entry name" value="SGNH_hydro"/>
</dbReference>
<feature type="chain" id="PRO_5019432446" evidence="1">
    <location>
        <begin position="21"/>
        <end position="364"/>
    </location>
</feature>
<dbReference type="Pfam" id="PF14607">
    <property type="entry name" value="GxDLY"/>
    <property type="match status" value="1"/>
</dbReference>
<feature type="signal peptide" evidence="1">
    <location>
        <begin position="1"/>
        <end position="20"/>
    </location>
</feature>
<feature type="domain" description="SGNH hydrolase-type esterase N-terminal" evidence="3">
    <location>
        <begin position="23"/>
        <end position="173"/>
    </location>
</feature>
<evidence type="ECO:0000256" key="1">
    <source>
        <dbReference type="SAM" id="SignalP"/>
    </source>
</evidence>
<dbReference type="Gene3D" id="3.40.50.1110">
    <property type="entry name" value="SGNH hydrolase"/>
    <property type="match status" value="1"/>
</dbReference>
<keyword evidence="4" id="KW-0378">Hydrolase</keyword>
<organism evidence="4 5">
    <name type="scientific">Phocaeicola coprophilus</name>
    <dbReference type="NCBI Taxonomy" id="387090"/>
    <lineage>
        <taxon>Bacteria</taxon>
        <taxon>Pseudomonadati</taxon>
        <taxon>Bacteroidota</taxon>
        <taxon>Bacteroidia</taxon>
        <taxon>Bacteroidales</taxon>
        <taxon>Bacteroidaceae</taxon>
        <taxon>Phocaeicola</taxon>
    </lineage>
</organism>
<dbReference type="AlphaFoldDB" id="A0A413SW23"/>
<evidence type="ECO:0000313" key="5">
    <source>
        <dbReference type="Proteomes" id="UP000283855"/>
    </source>
</evidence>